<reference evidence="2 3" key="1">
    <citation type="submission" date="2016-10" db="EMBL/GenBank/DDBJ databases">
        <authorList>
            <person name="de Groot N.N."/>
        </authorList>
    </citation>
    <scope>NUCLEOTIDE SEQUENCE [LARGE SCALE GENOMIC DNA]</scope>
    <source>
        <strain evidence="2 3">DSM 44993</strain>
    </source>
</reference>
<dbReference type="Gene3D" id="3.30.40.250">
    <property type="match status" value="1"/>
</dbReference>
<gene>
    <name evidence="2" type="ORF">SAMN04489732_101816</name>
</gene>
<dbReference type="InterPro" id="IPR003776">
    <property type="entry name" value="YcaO-like_dom"/>
</dbReference>
<dbReference type="NCBIfam" id="TIGR03882">
    <property type="entry name" value="cyclo_dehyd_2"/>
    <property type="match status" value="1"/>
</dbReference>
<protein>
    <submittedName>
        <fullName evidence="2">Ribosomal protein S12 methylthiotransferase accessory factor</fullName>
    </submittedName>
</protein>
<proteinExistence type="predicted"/>
<dbReference type="Gene3D" id="3.90.930.60">
    <property type="match status" value="1"/>
</dbReference>
<dbReference type="Gene3D" id="3.30.1330.230">
    <property type="match status" value="2"/>
</dbReference>
<dbReference type="InterPro" id="IPR027624">
    <property type="entry name" value="TOMM_cyclo_SagD"/>
</dbReference>
<dbReference type="OrthoDB" id="2379922at2"/>
<accession>A0A1H8RJF1</accession>
<keyword evidence="2" id="KW-0808">Transferase</keyword>
<dbReference type="NCBIfam" id="TIGR03604">
    <property type="entry name" value="TOMM_cyclo_SagD"/>
    <property type="match status" value="1"/>
</dbReference>
<dbReference type="Pfam" id="PF21084">
    <property type="entry name" value="WHD_DUF4423_like"/>
    <property type="match status" value="1"/>
</dbReference>
<dbReference type="NCBIfam" id="TIGR00702">
    <property type="entry name" value="YcaO-type kinase domain"/>
    <property type="match status" value="1"/>
</dbReference>
<dbReference type="GO" id="GO:0016740">
    <property type="term" value="F:transferase activity"/>
    <property type="evidence" value="ECO:0007669"/>
    <property type="project" value="UniProtKB-KW"/>
</dbReference>
<dbReference type="PANTHER" id="PTHR37809:SF1">
    <property type="entry name" value="RIBOSOMAL PROTEIN S12 METHYLTHIOTRANSFERASE ACCESSORY FACTOR YCAO"/>
    <property type="match status" value="1"/>
</dbReference>
<evidence type="ECO:0000313" key="2">
    <source>
        <dbReference type="EMBL" id="SEO66387.1"/>
    </source>
</evidence>
<feature type="domain" description="YcaO" evidence="1">
    <location>
        <begin position="384"/>
        <end position="755"/>
    </location>
</feature>
<keyword evidence="2" id="KW-0687">Ribonucleoprotein</keyword>
<evidence type="ECO:0000259" key="1">
    <source>
        <dbReference type="PROSITE" id="PS51664"/>
    </source>
</evidence>
<name>A0A1H8RJF1_9PSEU</name>
<dbReference type="PANTHER" id="PTHR37809">
    <property type="entry name" value="RIBOSOMAL PROTEIN S12 METHYLTHIOTRANSFERASE ACCESSORY FACTOR YCAO"/>
    <property type="match status" value="1"/>
</dbReference>
<keyword evidence="2" id="KW-0689">Ribosomal protein</keyword>
<dbReference type="STRING" id="394193.SAMN04489732_101816"/>
<sequence>MRKVIRFKRYLRAEVVEGDGVYLIAERFGHVRLAGGLVERATPLLASKHTRAEVVEALAGEFPAARVEAVLDKLVVAGHVAEVDADADQRAGGFWELHSLDGDAALDRVAATPIDVVRFGDVSEEGFAEAAEQAGLTLGTGPSALTVVLVDDYLNPEVADFNLDRLADGRPWLLAKPTGGLLWTGPVFEPGTTACWWCLAARLSSNQMVMNYLKQRNGLIAPPVTSIADLATTRQLGLRLTALQAAAWLATGSSSPDQSCPAETEVVTFDTVTMDSRHHRLTRRPQCAACGDRELQSRLHQEPVRLTSRPKAKITDGGHRAKSPEKLLAEFEPLVSPITGPVKQLVKLPSDVEGLHTYQAGQNFAVPMGHVSDLRAGLRSAASGKGMTDVQARASAIGEAVERYSGLYRGDEGRISATYRELGPEQAFQPNELHLFSDAQFRDRAEWNARDSHFQRVCDPFDPAQKIDWTPVWSLTHQRTKYFPTASLFFGYPLQRGNRYSGADSNGNAAGTCLEDAIVQGFMELVERDSVALWWYNMLRRPAIDLASFGDPYFDTWQRSYRAANREAWALDLTTDLGIPTVVTVSRRIDKPVEDLLIAFGAHFDIKIAISRAMTEMNQFLPAVIGAKDGAEEYAFPDPEQHRWWRTATLANQPYLRPLDGPPRTAADYTDLSTDDLAEDVRLAQRTVERAGLEMLVLDQTRPDIGLPVVKVLVPGLRHFWTRYAPGRLYDVPVRMGWLAGPTAETALNPTAMFL</sequence>
<dbReference type="Pfam" id="PF02624">
    <property type="entry name" value="YcaO"/>
    <property type="match status" value="1"/>
</dbReference>
<dbReference type="Proteomes" id="UP000198582">
    <property type="component" value="Unassembled WGS sequence"/>
</dbReference>
<dbReference type="InterPro" id="IPR022291">
    <property type="entry name" value="Bacteriocin_synth_cyclodeHase"/>
</dbReference>
<dbReference type="RefSeq" id="WP_091612469.1">
    <property type="nucleotide sequence ID" value="NZ_FOEF01000001.1"/>
</dbReference>
<evidence type="ECO:0000313" key="3">
    <source>
        <dbReference type="Proteomes" id="UP000198582"/>
    </source>
</evidence>
<dbReference type="PROSITE" id="PS51664">
    <property type="entry name" value="YCAO"/>
    <property type="match status" value="1"/>
</dbReference>
<keyword evidence="3" id="KW-1185">Reference proteome</keyword>
<dbReference type="EMBL" id="FOEF01000001">
    <property type="protein sequence ID" value="SEO66387.1"/>
    <property type="molecule type" value="Genomic_DNA"/>
</dbReference>
<dbReference type="GO" id="GO:0005840">
    <property type="term" value="C:ribosome"/>
    <property type="evidence" value="ECO:0007669"/>
    <property type="project" value="UniProtKB-KW"/>
</dbReference>
<dbReference type="Gene3D" id="3.40.50.720">
    <property type="entry name" value="NAD(P)-binding Rossmann-like Domain"/>
    <property type="match status" value="1"/>
</dbReference>
<dbReference type="InterPro" id="IPR049274">
    <property type="entry name" value="LynD/TruD_wHTH-like"/>
</dbReference>
<organism evidence="2 3">
    <name type="scientific">Amycolatopsis saalfeldensis</name>
    <dbReference type="NCBI Taxonomy" id="394193"/>
    <lineage>
        <taxon>Bacteria</taxon>
        <taxon>Bacillati</taxon>
        <taxon>Actinomycetota</taxon>
        <taxon>Actinomycetes</taxon>
        <taxon>Pseudonocardiales</taxon>
        <taxon>Pseudonocardiaceae</taxon>
        <taxon>Amycolatopsis</taxon>
    </lineage>
</organism>
<dbReference type="Gene3D" id="3.30.160.660">
    <property type="match status" value="1"/>
</dbReference>
<dbReference type="AlphaFoldDB" id="A0A1H8RJF1"/>